<feature type="transmembrane region" description="Helical" evidence="2">
    <location>
        <begin position="739"/>
        <end position="757"/>
    </location>
</feature>
<dbReference type="PANTHER" id="PTHR10796:SF92">
    <property type="entry name" value="PATCHED-RELATED, ISOFORM A"/>
    <property type="match status" value="1"/>
</dbReference>
<evidence type="ECO:0000313" key="5">
    <source>
        <dbReference type="EMBL" id="CAF1018995.1"/>
    </source>
</evidence>
<feature type="transmembrane region" description="Helical" evidence="2">
    <location>
        <begin position="545"/>
        <end position="566"/>
    </location>
</feature>
<evidence type="ECO:0000313" key="6">
    <source>
        <dbReference type="Proteomes" id="UP000663870"/>
    </source>
</evidence>
<accession>A0A814I387</accession>
<organism evidence="5 6">
    <name type="scientific">Rotaria sordida</name>
    <dbReference type="NCBI Taxonomy" id="392033"/>
    <lineage>
        <taxon>Eukaryota</taxon>
        <taxon>Metazoa</taxon>
        <taxon>Spiralia</taxon>
        <taxon>Gnathifera</taxon>
        <taxon>Rotifera</taxon>
        <taxon>Eurotatoria</taxon>
        <taxon>Bdelloidea</taxon>
        <taxon>Philodinida</taxon>
        <taxon>Philodinidae</taxon>
        <taxon>Rotaria</taxon>
    </lineage>
</organism>
<dbReference type="AlphaFoldDB" id="A0A814I387"/>
<dbReference type="InterPro" id="IPR053958">
    <property type="entry name" value="HMGCR/SNAP/NPC1-like_SSD"/>
</dbReference>
<proteinExistence type="inferred from homology"/>
<feature type="transmembrane region" description="Helical" evidence="2">
    <location>
        <begin position="795"/>
        <end position="812"/>
    </location>
</feature>
<dbReference type="PANTHER" id="PTHR10796">
    <property type="entry name" value="PATCHED-RELATED"/>
    <property type="match status" value="1"/>
</dbReference>
<dbReference type="EMBL" id="CAJNOH010000062">
    <property type="protein sequence ID" value="CAF0826316.1"/>
    <property type="molecule type" value="Genomic_DNA"/>
</dbReference>
<feature type="transmembrane region" description="Helical" evidence="2">
    <location>
        <begin position="441"/>
        <end position="466"/>
    </location>
</feature>
<dbReference type="InterPro" id="IPR000731">
    <property type="entry name" value="SSD"/>
</dbReference>
<feature type="transmembrane region" description="Helical" evidence="2">
    <location>
        <begin position="824"/>
        <end position="845"/>
    </location>
</feature>
<dbReference type="PROSITE" id="PS50156">
    <property type="entry name" value="SSD"/>
    <property type="match status" value="1"/>
</dbReference>
<sequence>MATLNNSSMKQTNRIKTRMNSIRQMSNSKWKQFSHIYSKFLIRFSWSIFSISLLITVGLLVCFFLLMEIRAFDQNDFIMQNGLTMKNAIRLRKIFGNDTELRIHQQLNLYPALDIIIKRKLGDNATSDNATSDNLTNMLNKTIIEEMLNLDKQIQSIQVNDKNKSVKYNYSSLCTKINHACIIDGNYILSDKFRRDMSNLIPPKNGYYVDALGANGIPEFMFGKNYYLTDALPIVPDYQEDEEEEEEKQEQDHGSNKIISYIPLFRLRYSLNTSSLEMRQLAIDWEREVFRYIKEEFKSELIELSPLTSTAISDVITKTAHDEGLYMMIMFLIFFILLGIFISIQGNFHTSVGYLPLCGILSIGLSTGATFGLISIFHIRIIEPMALLVFIVTIIECMRFSIVCGEYHRIITEHLIAVTDTSSEINIEKILPSIIESTHPYFIVSTLIISIVYSLFSICSPLSSTMPICLTLVLYIFLNYIVHSTFFSSCLVITIKRVSSRRHGLFCYRLSKDYYTKTNREFNKLKLLKTKIRSLLNIDSIWKKLFTSILSLLFIVFITLSMWFGLSIDTCLYDNKFLPHNAYSLRSHMQSQADDFDMGPMIMFTIPEETNYENEQVQLAMRFLLKQCVNETRTNTFKLLWLDHENINSIITGHDPLEFRITPFSRNDLIVSEGQDYSKIVASRFYCQYKSVKGDREDIRTMNQMYTYANQNPIRSIFPYSLVFPNYESLGQLRIEMCLLIFALIICSFITTFILFISLKNSLLIISHLLALLAGSLTCLYLFHNLTFNFVNASWLYVVPILFIDTLIHVCYNQQNSKWKYNRVIISLIISTLILYLFPIQTYIFKIIISSIIYQSIICFILINLILPSWFYLFQSNNDNNNNKDNNINNDQIDTVTNPAMTIIVGSQSLPNGVEMNNPVNESNGNINHPI</sequence>
<name>A0A814I387_9BILA</name>
<dbReference type="Pfam" id="PF12349">
    <property type="entry name" value="Sterol-sensing"/>
    <property type="match status" value="1"/>
</dbReference>
<dbReference type="Proteomes" id="UP000663854">
    <property type="component" value="Unassembled WGS sequence"/>
</dbReference>
<dbReference type="GO" id="GO:0016020">
    <property type="term" value="C:membrane"/>
    <property type="evidence" value="ECO:0007669"/>
    <property type="project" value="TreeGrafter"/>
</dbReference>
<feature type="transmembrane region" description="Helical" evidence="2">
    <location>
        <begin position="324"/>
        <end position="342"/>
    </location>
</feature>
<comment type="similarity">
    <text evidence="1">Belongs to the patched family.</text>
</comment>
<keyword evidence="6" id="KW-1185">Reference proteome</keyword>
<feature type="transmembrane region" description="Helical" evidence="2">
    <location>
        <begin position="385"/>
        <end position="405"/>
    </location>
</feature>
<protein>
    <recommendedName>
        <fullName evidence="3">SSD domain-containing protein</fullName>
    </recommendedName>
</protein>
<evidence type="ECO:0000259" key="3">
    <source>
        <dbReference type="PROSITE" id="PS50156"/>
    </source>
</evidence>
<reference evidence="5" key="1">
    <citation type="submission" date="2021-02" db="EMBL/GenBank/DDBJ databases">
        <authorList>
            <person name="Nowell W R."/>
        </authorList>
    </citation>
    <scope>NUCLEOTIDE SEQUENCE</scope>
</reference>
<dbReference type="EMBL" id="CAJNOL010000345">
    <property type="protein sequence ID" value="CAF1018995.1"/>
    <property type="molecule type" value="Genomic_DNA"/>
</dbReference>
<feature type="domain" description="SSD" evidence="3">
    <location>
        <begin position="322"/>
        <end position="493"/>
    </location>
</feature>
<gene>
    <name evidence="5" type="ORF">JXQ802_LOCUS15062</name>
    <name evidence="4" type="ORF">PYM288_LOCUS5849</name>
</gene>
<feature type="transmembrane region" description="Helical" evidence="2">
    <location>
        <begin position="354"/>
        <end position="379"/>
    </location>
</feature>
<keyword evidence="2" id="KW-0472">Membrane</keyword>
<keyword evidence="2" id="KW-1133">Transmembrane helix</keyword>
<dbReference type="Proteomes" id="UP000663870">
    <property type="component" value="Unassembled WGS sequence"/>
</dbReference>
<feature type="transmembrane region" description="Helical" evidence="2">
    <location>
        <begin position="851"/>
        <end position="874"/>
    </location>
</feature>
<comment type="caution">
    <text evidence="5">The sequence shown here is derived from an EMBL/GenBank/DDBJ whole genome shotgun (WGS) entry which is preliminary data.</text>
</comment>
<dbReference type="InterPro" id="IPR051697">
    <property type="entry name" value="Patched_domain-protein"/>
</dbReference>
<keyword evidence="2" id="KW-0812">Transmembrane</keyword>
<feature type="transmembrane region" description="Helical" evidence="2">
    <location>
        <begin position="472"/>
        <end position="495"/>
    </location>
</feature>
<feature type="transmembrane region" description="Helical" evidence="2">
    <location>
        <begin position="764"/>
        <end position="783"/>
    </location>
</feature>
<evidence type="ECO:0000256" key="2">
    <source>
        <dbReference type="SAM" id="Phobius"/>
    </source>
</evidence>
<evidence type="ECO:0000256" key="1">
    <source>
        <dbReference type="ARBA" id="ARBA00005585"/>
    </source>
</evidence>
<evidence type="ECO:0000313" key="4">
    <source>
        <dbReference type="EMBL" id="CAF0826316.1"/>
    </source>
</evidence>